<evidence type="ECO:0000259" key="11">
    <source>
        <dbReference type="PROSITE" id="PS50936"/>
    </source>
</evidence>
<keyword evidence="5 10" id="KW-0547">Nucleotide-binding</keyword>
<dbReference type="GO" id="GO:0042274">
    <property type="term" value="P:ribosomal small subunit biogenesis"/>
    <property type="evidence" value="ECO:0007669"/>
    <property type="project" value="UniProtKB-UniRule"/>
</dbReference>
<dbReference type="Gene3D" id="1.10.40.50">
    <property type="entry name" value="Probable gtpase engc, domain 3"/>
    <property type="match status" value="1"/>
</dbReference>
<comment type="caution">
    <text evidence="13">The sequence shown here is derived from an EMBL/GenBank/DDBJ whole genome shotgun (WGS) entry which is preliminary data.</text>
</comment>
<dbReference type="InterPro" id="IPR031944">
    <property type="entry name" value="RsgA_N"/>
</dbReference>
<comment type="subunit">
    <text evidence="10">Monomer. Associates with 30S ribosomal subunit, binds 16S rRNA.</text>
</comment>
<evidence type="ECO:0000256" key="3">
    <source>
        <dbReference type="ARBA" id="ARBA00022723"/>
    </source>
</evidence>
<dbReference type="Gene3D" id="3.40.50.300">
    <property type="entry name" value="P-loop containing nucleotide triphosphate hydrolases"/>
    <property type="match status" value="1"/>
</dbReference>
<evidence type="ECO:0000256" key="9">
    <source>
        <dbReference type="ARBA" id="ARBA00023134"/>
    </source>
</evidence>
<keyword evidence="7 10" id="KW-0862">Zinc</keyword>
<comment type="function">
    <text evidence="10">One of several proteins that assist in the late maturation steps of the functional core of the 30S ribosomal subunit. Helps release RbfA from mature subunits. May play a role in the assembly of ribosomal proteins into the subunit. Circularly permuted GTPase that catalyzes slow GTP hydrolysis, GTPase activity is stimulated by the 30S ribosomal subunit.</text>
</comment>
<dbReference type="PANTHER" id="PTHR32120">
    <property type="entry name" value="SMALL RIBOSOMAL SUBUNIT BIOGENESIS GTPASE RSGA"/>
    <property type="match status" value="1"/>
</dbReference>
<feature type="binding site" evidence="10">
    <location>
        <position position="247"/>
    </location>
    <ligand>
        <name>Zn(2+)</name>
        <dbReference type="ChEBI" id="CHEBI:29105"/>
    </ligand>
</feature>
<dbReference type="HAMAP" id="MF_01820">
    <property type="entry name" value="GTPase_RsgA"/>
    <property type="match status" value="1"/>
</dbReference>
<gene>
    <name evidence="10" type="primary">rsgA</name>
    <name evidence="13" type="ORF">IO98_16640</name>
</gene>
<evidence type="ECO:0000256" key="5">
    <source>
        <dbReference type="ARBA" id="ARBA00022741"/>
    </source>
</evidence>
<dbReference type="Pfam" id="PF16745">
    <property type="entry name" value="RsgA_N"/>
    <property type="match status" value="1"/>
</dbReference>
<dbReference type="SUPFAM" id="SSF52540">
    <property type="entry name" value="P-loop containing nucleoside triphosphate hydrolases"/>
    <property type="match status" value="1"/>
</dbReference>
<dbReference type="Pfam" id="PF03193">
    <property type="entry name" value="RsgA_GTPase"/>
    <property type="match status" value="1"/>
</dbReference>
<feature type="domain" description="EngC GTPase" evidence="11">
    <location>
        <begin position="74"/>
        <end position="221"/>
    </location>
</feature>
<feature type="binding site" evidence="10">
    <location>
        <position position="260"/>
    </location>
    <ligand>
        <name>Zn(2+)</name>
        <dbReference type="ChEBI" id="CHEBI:29105"/>
    </ligand>
</feature>
<reference evidence="13 14" key="1">
    <citation type="submission" date="2014-07" db="EMBL/GenBank/DDBJ databases">
        <title>Draft genome of Clostridium celerecrescens 152B isolated from sediments associated with methane hydrate from Krishna Godavari basin.</title>
        <authorList>
            <person name="Honkalas V.S."/>
            <person name="Dabir A.P."/>
            <person name="Arora P."/>
            <person name="Dhakephalkar P.K."/>
        </authorList>
    </citation>
    <scope>NUCLEOTIDE SEQUENCE [LARGE SCALE GENOMIC DNA]</scope>
    <source>
        <strain evidence="13 14">152B</strain>
    </source>
</reference>
<feature type="binding site" evidence="10">
    <location>
        <begin position="165"/>
        <end position="173"/>
    </location>
    <ligand>
        <name>GTP</name>
        <dbReference type="ChEBI" id="CHEBI:37565"/>
    </ligand>
</feature>
<dbReference type="CDD" id="cd01854">
    <property type="entry name" value="YjeQ_EngC"/>
    <property type="match status" value="1"/>
</dbReference>
<dbReference type="RefSeq" id="WP_038282992.1">
    <property type="nucleotide sequence ID" value="NZ_JPME01000020.1"/>
</dbReference>
<dbReference type="NCBIfam" id="TIGR00157">
    <property type="entry name" value="ribosome small subunit-dependent GTPase A"/>
    <property type="match status" value="1"/>
</dbReference>
<dbReference type="PROSITE" id="PS51721">
    <property type="entry name" value="G_CP"/>
    <property type="match status" value="1"/>
</dbReference>
<comment type="subcellular location">
    <subcellularLocation>
        <location evidence="10">Cytoplasm</location>
    </subcellularLocation>
</comment>
<keyword evidence="14" id="KW-1185">Reference proteome</keyword>
<evidence type="ECO:0000256" key="8">
    <source>
        <dbReference type="ARBA" id="ARBA00022884"/>
    </source>
</evidence>
<dbReference type="InterPro" id="IPR030378">
    <property type="entry name" value="G_CP_dom"/>
</dbReference>
<dbReference type="CDD" id="cd04466">
    <property type="entry name" value="S1_YloQ_GTPase"/>
    <property type="match status" value="1"/>
</dbReference>
<keyword evidence="1 10" id="KW-0963">Cytoplasm</keyword>
<comment type="similarity">
    <text evidence="10">Belongs to the TRAFAC class YlqF/YawG GTPase family. RsgA subfamily.</text>
</comment>
<dbReference type="STRING" id="29354.IO98_16640"/>
<protein>
    <recommendedName>
        <fullName evidence="10">Small ribosomal subunit biogenesis GTPase RsgA</fullName>
        <ecNumber evidence="10">3.6.1.-</ecNumber>
    </recommendedName>
</protein>
<dbReference type="AlphaFoldDB" id="A0A084JJE4"/>
<dbReference type="GO" id="GO:0003924">
    <property type="term" value="F:GTPase activity"/>
    <property type="evidence" value="ECO:0007669"/>
    <property type="project" value="UniProtKB-UniRule"/>
</dbReference>
<evidence type="ECO:0000256" key="7">
    <source>
        <dbReference type="ARBA" id="ARBA00022833"/>
    </source>
</evidence>
<feature type="binding site" evidence="10">
    <location>
        <position position="252"/>
    </location>
    <ligand>
        <name>Zn(2+)</name>
        <dbReference type="ChEBI" id="CHEBI:29105"/>
    </ligand>
</feature>
<evidence type="ECO:0000313" key="14">
    <source>
        <dbReference type="Proteomes" id="UP000028525"/>
    </source>
</evidence>
<accession>A0A084JJE4</accession>
<sequence>MTGKILKGIAGFYYVHGTDENIYECKAKGIFRNKNVKPLVGDDVEFSILDSLEMKGNIDQILPRKNTLVRPAVANVDQALVLFAITHPEPNLNLLDRFLVMMEVQEVPVKICFNKTDLTNREEKLALGAIYEAAGYPVYFTSTYDDQGIEEIRDLVRGKTTVLAGPSGVGKSSLTNLLYPQAEMETANISEKIQRGKHTTRHSELFGIGRDTYLMDTPGFSSMYLEDLECGQLKDYFPEFESYEDGCRFLGCVHIGEKTCGIKAAVEEGKINRGRYENYRLLYQDLKEKRRY</sequence>
<dbReference type="OrthoDB" id="9809485at2"/>
<keyword evidence="2 10" id="KW-0690">Ribosome biogenesis</keyword>
<keyword evidence="3 10" id="KW-0479">Metal-binding</keyword>
<keyword evidence="4 10" id="KW-0699">rRNA-binding</keyword>
<feature type="domain" description="CP-type G" evidence="12">
    <location>
        <begin position="65"/>
        <end position="223"/>
    </location>
</feature>
<dbReference type="GO" id="GO:0046872">
    <property type="term" value="F:metal ion binding"/>
    <property type="evidence" value="ECO:0007669"/>
    <property type="project" value="UniProtKB-KW"/>
</dbReference>
<evidence type="ECO:0000259" key="12">
    <source>
        <dbReference type="PROSITE" id="PS51721"/>
    </source>
</evidence>
<dbReference type="EC" id="3.6.1.-" evidence="10"/>
<dbReference type="Proteomes" id="UP000028525">
    <property type="component" value="Unassembled WGS sequence"/>
</dbReference>
<evidence type="ECO:0000256" key="4">
    <source>
        <dbReference type="ARBA" id="ARBA00022730"/>
    </source>
</evidence>
<evidence type="ECO:0000256" key="6">
    <source>
        <dbReference type="ARBA" id="ARBA00022801"/>
    </source>
</evidence>
<proteinExistence type="inferred from homology"/>
<dbReference type="InterPro" id="IPR027417">
    <property type="entry name" value="P-loop_NTPase"/>
</dbReference>
<organism evidence="13 14">
    <name type="scientific">Lacrimispora celerecrescens</name>
    <dbReference type="NCBI Taxonomy" id="29354"/>
    <lineage>
        <taxon>Bacteria</taxon>
        <taxon>Bacillati</taxon>
        <taxon>Bacillota</taxon>
        <taxon>Clostridia</taxon>
        <taxon>Lachnospirales</taxon>
        <taxon>Lachnospiraceae</taxon>
        <taxon>Lacrimispora</taxon>
    </lineage>
</organism>
<evidence type="ECO:0000313" key="13">
    <source>
        <dbReference type="EMBL" id="KEZ89078.1"/>
    </source>
</evidence>
<dbReference type="InterPro" id="IPR004881">
    <property type="entry name" value="Ribosome_biogen_GTPase_RsgA"/>
</dbReference>
<dbReference type="GO" id="GO:0019843">
    <property type="term" value="F:rRNA binding"/>
    <property type="evidence" value="ECO:0007669"/>
    <property type="project" value="UniProtKB-KW"/>
</dbReference>
<dbReference type="InterPro" id="IPR012340">
    <property type="entry name" value="NA-bd_OB-fold"/>
</dbReference>
<keyword evidence="6 10" id="KW-0378">Hydrolase</keyword>
<feature type="binding site" evidence="10">
    <location>
        <position position="254"/>
    </location>
    <ligand>
        <name>Zn(2+)</name>
        <dbReference type="ChEBI" id="CHEBI:29105"/>
    </ligand>
</feature>
<name>A0A084JJE4_9FIRM</name>
<dbReference type="GO" id="GO:0005737">
    <property type="term" value="C:cytoplasm"/>
    <property type="evidence" value="ECO:0007669"/>
    <property type="project" value="UniProtKB-SubCell"/>
</dbReference>
<evidence type="ECO:0000256" key="10">
    <source>
        <dbReference type="HAMAP-Rule" id="MF_01820"/>
    </source>
</evidence>
<feature type="binding site" evidence="10">
    <location>
        <begin position="114"/>
        <end position="117"/>
    </location>
    <ligand>
        <name>GTP</name>
        <dbReference type="ChEBI" id="CHEBI:37565"/>
    </ligand>
</feature>
<dbReference type="PROSITE" id="PS50936">
    <property type="entry name" value="ENGC_GTPASE"/>
    <property type="match status" value="1"/>
</dbReference>
<dbReference type="PANTHER" id="PTHR32120:SF11">
    <property type="entry name" value="SMALL RIBOSOMAL SUBUNIT BIOGENESIS GTPASE RSGA 1, MITOCHONDRIAL-RELATED"/>
    <property type="match status" value="1"/>
</dbReference>
<keyword evidence="8 10" id="KW-0694">RNA-binding</keyword>
<evidence type="ECO:0000256" key="2">
    <source>
        <dbReference type="ARBA" id="ARBA00022517"/>
    </source>
</evidence>
<evidence type="ECO:0000256" key="1">
    <source>
        <dbReference type="ARBA" id="ARBA00022490"/>
    </source>
</evidence>
<dbReference type="SUPFAM" id="SSF50249">
    <property type="entry name" value="Nucleic acid-binding proteins"/>
    <property type="match status" value="1"/>
</dbReference>
<dbReference type="InterPro" id="IPR010914">
    <property type="entry name" value="RsgA_GTPase_dom"/>
</dbReference>
<dbReference type="Gene3D" id="2.40.50.140">
    <property type="entry name" value="Nucleic acid-binding proteins"/>
    <property type="match status" value="1"/>
</dbReference>
<dbReference type="EMBL" id="JPME01000020">
    <property type="protein sequence ID" value="KEZ89078.1"/>
    <property type="molecule type" value="Genomic_DNA"/>
</dbReference>
<dbReference type="GO" id="GO:0005525">
    <property type="term" value="F:GTP binding"/>
    <property type="evidence" value="ECO:0007669"/>
    <property type="project" value="UniProtKB-UniRule"/>
</dbReference>
<comment type="cofactor">
    <cofactor evidence="10">
        <name>Zn(2+)</name>
        <dbReference type="ChEBI" id="CHEBI:29105"/>
    </cofactor>
    <text evidence="10">Binds 1 zinc ion per subunit.</text>
</comment>
<keyword evidence="9 10" id="KW-0342">GTP-binding</keyword>